<dbReference type="PANTHER" id="PTHR33639:SF2">
    <property type="entry name" value="DUF393 DOMAIN-CONTAINING PROTEIN"/>
    <property type="match status" value="1"/>
</dbReference>
<evidence type="ECO:0000313" key="1">
    <source>
        <dbReference type="EMBL" id="ANF98712.1"/>
    </source>
</evidence>
<dbReference type="InterPro" id="IPR007263">
    <property type="entry name" value="DCC1-like"/>
</dbReference>
<keyword evidence="2" id="KW-1185">Reference proteome</keyword>
<dbReference type="STRING" id="1616788.AR543_08520"/>
<organism evidence="1 2">
    <name type="scientific">Paenibacillus bovis</name>
    <dbReference type="NCBI Taxonomy" id="1616788"/>
    <lineage>
        <taxon>Bacteria</taxon>
        <taxon>Bacillati</taxon>
        <taxon>Bacillota</taxon>
        <taxon>Bacilli</taxon>
        <taxon>Bacillales</taxon>
        <taxon>Paenibacillaceae</taxon>
        <taxon>Paenibacillus</taxon>
    </lineage>
</organism>
<protein>
    <submittedName>
        <fullName evidence="1">Thiol-disulfide oxidoreductase DCC</fullName>
    </submittedName>
</protein>
<reference evidence="2" key="1">
    <citation type="submission" date="2015-10" db="EMBL/GenBank/DDBJ databases">
        <title>Genome of Paenibacillus bovis sp. nov.</title>
        <authorList>
            <person name="Wu Z."/>
            <person name="Gao C."/>
            <person name="Liu Z."/>
            <person name="Zheng H."/>
        </authorList>
    </citation>
    <scope>NUCLEOTIDE SEQUENCE [LARGE SCALE GENOMIC DNA]</scope>
    <source>
        <strain evidence="2">BD3526</strain>
    </source>
</reference>
<dbReference type="AlphaFoldDB" id="A0A172ZMT0"/>
<evidence type="ECO:0000313" key="2">
    <source>
        <dbReference type="Proteomes" id="UP000078148"/>
    </source>
</evidence>
<sequence length="138" mass="16096">MEELLQGEHPIVLVDGVCHFCQGATKFIIKRDPKGIFHFASIQSEVGQKLMQKGGLRTDTMDTFVLIEKGQFYTRSTAALRIARRLRYAWPLLYAFIVVPKVLRNSVYNLIARNRYRWFGKSDQCMLPTPEIRERFIE</sequence>
<dbReference type="OrthoDB" id="9785438at2"/>
<dbReference type="InterPro" id="IPR052927">
    <property type="entry name" value="DCC_oxidoreductase"/>
</dbReference>
<dbReference type="GO" id="GO:0015035">
    <property type="term" value="F:protein-disulfide reductase activity"/>
    <property type="evidence" value="ECO:0007669"/>
    <property type="project" value="InterPro"/>
</dbReference>
<accession>A0A172ZMT0</accession>
<proteinExistence type="predicted"/>
<dbReference type="EMBL" id="CP013023">
    <property type="protein sequence ID" value="ANF98712.1"/>
    <property type="molecule type" value="Genomic_DNA"/>
</dbReference>
<dbReference type="PANTHER" id="PTHR33639">
    <property type="entry name" value="THIOL-DISULFIDE OXIDOREDUCTASE DCC"/>
    <property type="match status" value="1"/>
</dbReference>
<dbReference type="Proteomes" id="UP000078148">
    <property type="component" value="Chromosome"/>
</dbReference>
<gene>
    <name evidence="1" type="ORF">AR543_08520</name>
</gene>
<dbReference type="Pfam" id="PF04134">
    <property type="entry name" value="DCC1-like"/>
    <property type="match status" value="1"/>
</dbReference>
<name>A0A172ZMT0_9BACL</name>
<dbReference type="KEGG" id="pbv:AR543_08520"/>
<reference evidence="1 2" key="2">
    <citation type="journal article" date="2016" name="Int. J. Syst. Evol. Microbiol.">
        <title>Paenibacillus bovis sp. nov., isolated from raw yak (Bos grunniens) milk.</title>
        <authorList>
            <person name="Gao C."/>
            <person name="Han J."/>
            <person name="Liu Z."/>
            <person name="Xu X."/>
            <person name="Hang F."/>
            <person name="Wu Z."/>
        </authorList>
    </citation>
    <scope>NUCLEOTIDE SEQUENCE [LARGE SCALE GENOMIC DNA]</scope>
    <source>
        <strain evidence="1 2">BD3526</strain>
    </source>
</reference>